<reference evidence="2 3" key="1">
    <citation type="journal article" date="2015" name="Genome Biol. Evol.">
        <title>The genome of winter moth (Operophtera brumata) provides a genomic perspective on sexual dimorphism and phenology.</title>
        <authorList>
            <person name="Derks M.F."/>
            <person name="Smit S."/>
            <person name="Salis L."/>
            <person name="Schijlen E."/>
            <person name="Bossers A."/>
            <person name="Mateman C."/>
            <person name="Pijl A.S."/>
            <person name="de Ridder D."/>
            <person name="Groenen M.A."/>
            <person name="Visser M.E."/>
            <person name="Megens H.J."/>
        </authorList>
    </citation>
    <scope>NUCLEOTIDE SEQUENCE [LARGE SCALE GENOMIC DNA]</scope>
    <source>
        <strain evidence="2">WM2013NL</strain>
        <tissue evidence="2">Head and thorax</tissue>
    </source>
</reference>
<organism evidence="2 3">
    <name type="scientific">Operophtera brumata</name>
    <name type="common">Winter moth</name>
    <name type="synonym">Phalaena brumata</name>
    <dbReference type="NCBI Taxonomy" id="104452"/>
    <lineage>
        <taxon>Eukaryota</taxon>
        <taxon>Metazoa</taxon>
        <taxon>Ecdysozoa</taxon>
        <taxon>Arthropoda</taxon>
        <taxon>Hexapoda</taxon>
        <taxon>Insecta</taxon>
        <taxon>Pterygota</taxon>
        <taxon>Neoptera</taxon>
        <taxon>Endopterygota</taxon>
        <taxon>Lepidoptera</taxon>
        <taxon>Glossata</taxon>
        <taxon>Ditrysia</taxon>
        <taxon>Geometroidea</taxon>
        <taxon>Geometridae</taxon>
        <taxon>Larentiinae</taxon>
        <taxon>Operophtera</taxon>
    </lineage>
</organism>
<proteinExistence type="predicted"/>
<evidence type="ECO:0000256" key="1">
    <source>
        <dbReference type="SAM" id="MobiDB-lite"/>
    </source>
</evidence>
<dbReference type="EMBL" id="JTDY01000968">
    <property type="protein sequence ID" value="KOB75251.1"/>
    <property type="molecule type" value="Genomic_DNA"/>
</dbReference>
<name>A0A0L7LJ93_OPEBR</name>
<comment type="caution">
    <text evidence="2">The sequence shown here is derived from an EMBL/GenBank/DDBJ whole genome shotgun (WGS) entry which is preliminary data.</text>
</comment>
<accession>A0A0L7LJ93</accession>
<feature type="non-terminal residue" evidence="2">
    <location>
        <position position="513"/>
    </location>
</feature>
<dbReference type="Pfam" id="PF03564">
    <property type="entry name" value="DUF1759"/>
    <property type="match status" value="1"/>
</dbReference>
<evidence type="ECO:0000313" key="2">
    <source>
        <dbReference type="EMBL" id="KOB75251.1"/>
    </source>
</evidence>
<feature type="region of interest" description="Disordered" evidence="1">
    <location>
        <begin position="204"/>
        <end position="230"/>
    </location>
</feature>
<sequence length="513" mass="58104">MPVENKQRYKELITKRVSAKGQITKFKNYLNSISTLTELNNIQLTELNLKLAKFEALSVRFDDLQNEIEVLDPENISTEIDERDSMEQDIIVNIATAKNLVEVFSKKVESERRSSAHDQLPRESERSLRFLVDHVTKNLRALTGLGQPTDKWDVLIIFMLSSKLDSSTLLKWEECRNSLEGDVPSLGQFSKFLIDRADVLEALNRNRSDNNNSKPPMPPMRSAPNNNNNYANQRQVCEQNATIVDYSNQQTYNGNDDLVDGQNTTIVNYSNQNSSSQVLLSTAMIEVSNPFSQQKLGEETDDEVIKKIIKGSNDPKQLKYIQNAVSNSLKLGCFNLRKYKSNCPSLFDDVAMDKDDNLTISESSSTLGLGGVDARQLITKDLWWSGPSFLLQNEDEWPLLKANNLGSLPEVKSHSAVTCEPVIDFEKYSSLNRLQRSFAYVQRFVFNLKHPRDKRVGALSADELRESFHALCVIAQGQSFSIEYELLSKGKLLDSKNKILSLSPFLDSDKLIR</sequence>
<protein>
    <submittedName>
        <fullName evidence="2">Gag-pol polyprotein</fullName>
    </submittedName>
</protein>
<gene>
    <name evidence="2" type="ORF">OBRU01_07936</name>
</gene>
<dbReference type="InterPro" id="IPR005312">
    <property type="entry name" value="DUF1759"/>
</dbReference>
<dbReference type="AlphaFoldDB" id="A0A0L7LJ93"/>
<evidence type="ECO:0000313" key="3">
    <source>
        <dbReference type="Proteomes" id="UP000037510"/>
    </source>
</evidence>
<dbReference type="Proteomes" id="UP000037510">
    <property type="component" value="Unassembled WGS sequence"/>
</dbReference>
<keyword evidence="3" id="KW-1185">Reference proteome</keyword>